<evidence type="ECO:0000256" key="2">
    <source>
        <dbReference type="ARBA" id="ARBA00007262"/>
    </source>
</evidence>
<reference evidence="6 7" key="1">
    <citation type="journal article" date="2020" name="ISME J.">
        <title>Uncovering the hidden diversity of litter-decomposition mechanisms in mushroom-forming fungi.</title>
        <authorList>
            <person name="Floudas D."/>
            <person name="Bentzer J."/>
            <person name="Ahren D."/>
            <person name="Johansson T."/>
            <person name="Persson P."/>
            <person name="Tunlid A."/>
        </authorList>
    </citation>
    <scope>NUCLEOTIDE SEQUENCE [LARGE SCALE GENOMIC DNA]</scope>
    <source>
        <strain evidence="6 7">CBS 175.51</strain>
    </source>
</reference>
<keyword evidence="5" id="KW-0472">Membrane</keyword>
<evidence type="ECO:0000256" key="5">
    <source>
        <dbReference type="ARBA" id="ARBA00023136"/>
    </source>
</evidence>
<dbReference type="InterPro" id="IPR009311">
    <property type="entry name" value="IFI6/IFI27-like"/>
</dbReference>
<dbReference type="InterPro" id="IPR038213">
    <property type="entry name" value="IFI6/IFI27-like_sf"/>
</dbReference>
<dbReference type="AlphaFoldDB" id="A0A8H5B9H4"/>
<gene>
    <name evidence="6" type="ORF">D9611_012704</name>
</gene>
<evidence type="ECO:0000313" key="6">
    <source>
        <dbReference type="EMBL" id="KAF5319008.1"/>
    </source>
</evidence>
<accession>A0A8H5B9H4</accession>
<protein>
    <submittedName>
        <fullName evidence="6">Uncharacterized protein</fullName>
    </submittedName>
</protein>
<comment type="subcellular location">
    <subcellularLocation>
        <location evidence="1">Membrane</location>
        <topology evidence="1">Multi-pass membrane protein</topology>
    </subcellularLocation>
</comment>
<evidence type="ECO:0000256" key="4">
    <source>
        <dbReference type="ARBA" id="ARBA00022989"/>
    </source>
</evidence>
<dbReference type="Gene3D" id="6.10.110.10">
    <property type="match status" value="1"/>
</dbReference>
<organism evidence="6 7">
    <name type="scientific">Ephemerocybe angulata</name>
    <dbReference type="NCBI Taxonomy" id="980116"/>
    <lineage>
        <taxon>Eukaryota</taxon>
        <taxon>Fungi</taxon>
        <taxon>Dikarya</taxon>
        <taxon>Basidiomycota</taxon>
        <taxon>Agaricomycotina</taxon>
        <taxon>Agaricomycetes</taxon>
        <taxon>Agaricomycetidae</taxon>
        <taxon>Agaricales</taxon>
        <taxon>Agaricineae</taxon>
        <taxon>Psathyrellaceae</taxon>
        <taxon>Ephemerocybe</taxon>
    </lineage>
</organism>
<comment type="caution">
    <text evidence="6">The sequence shown here is derived from an EMBL/GenBank/DDBJ whole genome shotgun (WGS) entry which is preliminary data.</text>
</comment>
<comment type="similarity">
    <text evidence="2">Belongs to the IFI6/IFI27 family.</text>
</comment>
<dbReference type="OrthoDB" id="440424at2759"/>
<dbReference type="GO" id="GO:0016020">
    <property type="term" value="C:membrane"/>
    <property type="evidence" value="ECO:0007669"/>
    <property type="project" value="UniProtKB-SubCell"/>
</dbReference>
<keyword evidence="4" id="KW-1133">Transmembrane helix</keyword>
<dbReference type="EMBL" id="JAACJK010000175">
    <property type="protein sequence ID" value="KAF5319008.1"/>
    <property type="molecule type" value="Genomic_DNA"/>
</dbReference>
<name>A0A8H5B9H4_9AGAR</name>
<keyword evidence="3" id="KW-0812">Transmembrane</keyword>
<dbReference type="Pfam" id="PF06140">
    <property type="entry name" value="Ifi-6-16"/>
    <property type="match status" value="1"/>
</dbReference>
<evidence type="ECO:0000256" key="3">
    <source>
        <dbReference type="ARBA" id="ARBA00022692"/>
    </source>
</evidence>
<keyword evidence="7" id="KW-1185">Reference proteome</keyword>
<sequence length="150" mass="16942">MATSRQVCLTIPTAHGIQVAIEHFYRHTVLEHTKITSLVFLFLAFQPRFPFDVIQFFLWGLPKAIITGFLSCLGFDREGVREGSLASYHQARYHGGYVPAGGLFSSYQSYGATQGGGVVRVFELEVEHESAFWGFMRWICFGFAVYFALL</sequence>
<evidence type="ECO:0000313" key="7">
    <source>
        <dbReference type="Proteomes" id="UP000541558"/>
    </source>
</evidence>
<dbReference type="Proteomes" id="UP000541558">
    <property type="component" value="Unassembled WGS sequence"/>
</dbReference>
<proteinExistence type="inferred from homology"/>
<evidence type="ECO:0000256" key="1">
    <source>
        <dbReference type="ARBA" id="ARBA00004141"/>
    </source>
</evidence>